<dbReference type="PIRSF" id="PIRSF026631">
    <property type="entry name" value="UCP026631"/>
    <property type="match status" value="1"/>
</dbReference>
<reference evidence="4 5" key="1">
    <citation type="submission" date="2016-11" db="EMBL/GenBank/DDBJ databases">
        <title>Sphingorhabdus sp. LPB0140, isolated from marine environment.</title>
        <authorList>
            <person name="Kim E."/>
            <person name="Yi H."/>
        </authorList>
    </citation>
    <scope>NUCLEOTIDE SEQUENCE [LARGE SCALE GENOMIC DNA]</scope>
    <source>
        <strain evidence="4 5">LPB0140</strain>
    </source>
</reference>
<feature type="transmembrane region" description="Helical" evidence="2">
    <location>
        <begin position="209"/>
        <end position="229"/>
    </location>
</feature>
<dbReference type="AlphaFoldDB" id="A0A1L3JD58"/>
<accession>A0A1L3JD58</accession>
<protein>
    <recommendedName>
        <fullName evidence="3">YdbS-like PH domain-containing protein</fullName>
    </recommendedName>
</protein>
<organism evidence="4 5">
    <name type="scientific">Sphingorhabdus lutea</name>
    <dbReference type="NCBI Taxonomy" id="1913578"/>
    <lineage>
        <taxon>Bacteria</taxon>
        <taxon>Pseudomonadati</taxon>
        <taxon>Pseudomonadota</taxon>
        <taxon>Alphaproteobacteria</taxon>
        <taxon>Sphingomonadales</taxon>
        <taxon>Sphingomonadaceae</taxon>
        <taxon>Sphingorhabdus</taxon>
    </lineage>
</organism>
<dbReference type="Proteomes" id="UP000242561">
    <property type="component" value="Chromosome"/>
</dbReference>
<feature type="transmembrane region" description="Helical" evidence="2">
    <location>
        <begin position="69"/>
        <end position="89"/>
    </location>
</feature>
<evidence type="ECO:0000313" key="4">
    <source>
        <dbReference type="EMBL" id="APG63065.1"/>
    </source>
</evidence>
<feature type="transmembrane region" description="Helical" evidence="2">
    <location>
        <begin position="38"/>
        <end position="63"/>
    </location>
</feature>
<dbReference type="EMBL" id="CP018154">
    <property type="protein sequence ID" value="APG63065.1"/>
    <property type="molecule type" value="Genomic_DNA"/>
</dbReference>
<dbReference type="InterPro" id="IPR005182">
    <property type="entry name" value="YdbS-like_PH"/>
</dbReference>
<feature type="compositionally biased region" description="Polar residues" evidence="1">
    <location>
        <begin position="1"/>
        <end position="12"/>
    </location>
</feature>
<evidence type="ECO:0000256" key="1">
    <source>
        <dbReference type="SAM" id="MobiDB-lite"/>
    </source>
</evidence>
<dbReference type="InterPro" id="IPR014529">
    <property type="entry name" value="UCP026631"/>
</dbReference>
<dbReference type="PANTHER" id="PTHR34473:SF2">
    <property type="entry name" value="UPF0699 TRANSMEMBRANE PROTEIN YDBT"/>
    <property type="match status" value="1"/>
</dbReference>
<evidence type="ECO:0000313" key="5">
    <source>
        <dbReference type="Proteomes" id="UP000242561"/>
    </source>
</evidence>
<feature type="transmembrane region" description="Helical" evidence="2">
    <location>
        <begin position="398"/>
        <end position="419"/>
    </location>
</feature>
<feature type="domain" description="YdbS-like PH" evidence="3">
    <location>
        <begin position="90"/>
        <end position="168"/>
    </location>
</feature>
<keyword evidence="5" id="KW-1185">Reference proteome</keyword>
<feature type="transmembrane region" description="Helical" evidence="2">
    <location>
        <begin position="266"/>
        <end position="290"/>
    </location>
</feature>
<dbReference type="KEGG" id="sphl:LPB140_10020"/>
<dbReference type="PANTHER" id="PTHR34473">
    <property type="entry name" value="UPF0699 TRANSMEMBRANE PROTEIN YDBS"/>
    <property type="match status" value="1"/>
</dbReference>
<dbReference type="Pfam" id="PF03703">
    <property type="entry name" value="bPH_2"/>
    <property type="match status" value="2"/>
</dbReference>
<feature type="region of interest" description="Disordered" evidence="1">
    <location>
        <begin position="1"/>
        <end position="22"/>
    </location>
</feature>
<keyword evidence="2" id="KW-0812">Transmembrane</keyword>
<dbReference type="OrthoDB" id="8481729at2"/>
<name>A0A1L3JD58_9SPHN</name>
<sequence>MMDIGNSGNSENISPPPPSAQQPILQDAHINIPKRTSFLGIFINIIAGLPNLIFPMFAGIYGIQKIENIAIPFIIMGVILLTLLTYWLIWLRFTYICDEDEIRIESGIISRNIRTISYDRIQDVSIEQNLIAQILRLAQVKFETGSGKGDDAKLRFVTQKEADNLRNLVRRQKNAPYASSSHNNGERPADDIEMDAPQHIIFQMDDMRIIIFGFFQFSLIIFAVLAGAAQQFDFLLPFEIWDWKHWVQLFTGTDFNIEKYGFAARVFGALSAIFSLIFIGIITGITQTLLREYGYKLRLMGAGFRRTRGLMNKSDVIIAINKIQAAVITSGAIRKIWGWHGLKFISLAHDIGDDGKQASDHIAAPFAHLNEINAILAHTKIDTDSEGLTFHRTAHQSWWLGLLFIIPLPILGIAIASYISGAPIYWTYGFFIFAIATSYFSWTRTKWAMNDDFIYHQTGWWNQKFTILPQDNVQSISVVQGPIMKKLGLARIKFGIGGGYISIGHIDANKAYYMQHLLANRVAPVDFSKLNK</sequence>
<dbReference type="STRING" id="1913578.LPB140_10020"/>
<gene>
    <name evidence="4" type="ORF">LPB140_10020</name>
</gene>
<evidence type="ECO:0000256" key="2">
    <source>
        <dbReference type="SAM" id="Phobius"/>
    </source>
</evidence>
<proteinExistence type="predicted"/>
<dbReference type="RefSeq" id="WP_072559717.1">
    <property type="nucleotide sequence ID" value="NZ_CP018154.1"/>
</dbReference>
<feature type="domain" description="YdbS-like PH" evidence="3">
    <location>
        <begin position="442"/>
        <end position="511"/>
    </location>
</feature>
<keyword evidence="2" id="KW-1133">Transmembrane helix</keyword>
<keyword evidence="2" id="KW-0472">Membrane</keyword>
<feature type="transmembrane region" description="Helical" evidence="2">
    <location>
        <begin position="425"/>
        <end position="442"/>
    </location>
</feature>
<evidence type="ECO:0000259" key="3">
    <source>
        <dbReference type="Pfam" id="PF03703"/>
    </source>
</evidence>